<dbReference type="EMBL" id="LR743507">
    <property type="protein sequence ID" value="CAA2107723.1"/>
    <property type="molecule type" value="Genomic_DNA"/>
</dbReference>
<evidence type="ECO:0000256" key="1">
    <source>
        <dbReference type="SAM" id="Phobius"/>
    </source>
</evidence>
<keyword evidence="1" id="KW-0812">Transmembrane</keyword>
<accession>A0A679JNG7</accession>
<organism evidence="2">
    <name type="scientific">Variovorax paradoxus</name>
    <dbReference type="NCBI Taxonomy" id="34073"/>
    <lineage>
        <taxon>Bacteria</taxon>
        <taxon>Pseudomonadati</taxon>
        <taxon>Pseudomonadota</taxon>
        <taxon>Betaproteobacteria</taxon>
        <taxon>Burkholderiales</taxon>
        <taxon>Comamonadaceae</taxon>
        <taxon>Variovorax</taxon>
    </lineage>
</organism>
<name>A0A679JNG7_VARPD</name>
<protein>
    <submittedName>
        <fullName evidence="2">Uncharacterized protein</fullName>
    </submittedName>
</protein>
<gene>
    <name evidence="2" type="ORF">VVAX_04377</name>
</gene>
<reference evidence="2" key="1">
    <citation type="submission" date="2019-12" db="EMBL/GenBank/DDBJ databases">
        <authorList>
            <person name="Cremers G."/>
        </authorList>
    </citation>
    <scope>NUCLEOTIDE SEQUENCE</scope>
    <source>
        <strain evidence="2">Vvax</strain>
    </source>
</reference>
<dbReference type="RefSeq" id="WP_339091919.1">
    <property type="nucleotide sequence ID" value="NZ_LR743507.1"/>
</dbReference>
<feature type="transmembrane region" description="Helical" evidence="1">
    <location>
        <begin position="36"/>
        <end position="59"/>
    </location>
</feature>
<sequence length="60" mass="6542">MTTIKHSYPGQWGSIPTATERDEADEFHELQRTGNATIPVGAFIAIGVPFLVAVLIWCLA</sequence>
<keyword evidence="1" id="KW-1133">Transmembrane helix</keyword>
<evidence type="ECO:0000313" key="2">
    <source>
        <dbReference type="EMBL" id="CAA2107723.1"/>
    </source>
</evidence>
<dbReference type="AlphaFoldDB" id="A0A679JNG7"/>
<keyword evidence="1" id="KW-0472">Membrane</keyword>
<proteinExistence type="predicted"/>